<gene>
    <name evidence="2" type="ORF">JQ615_21520</name>
</gene>
<name>A0ABS5FME3_9BRAD</name>
<evidence type="ECO:0000259" key="1">
    <source>
        <dbReference type="Pfam" id="PF03167"/>
    </source>
</evidence>
<dbReference type="Pfam" id="PF03167">
    <property type="entry name" value="UDG"/>
    <property type="match status" value="1"/>
</dbReference>
<organism evidence="2 3">
    <name type="scientific">Bradyrhizobium jicamae</name>
    <dbReference type="NCBI Taxonomy" id="280332"/>
    <lineage>
        <taxon>Bacteria</taxon>
        <taxon>Pseudomonadati</taxon>
        <taxon>Pseudomonadota</taxon>
        <taxon>Alphaproteobacteria</taxon>
        <taxon>Hyphomicrobiales</taxon>
        <taxon>Nitrobacteraceae</taxon>
        <taxon>Bradyrhizobium</taxon>
    </lineage>
</organism>
<sequence>MNNHLFSTFAPTIRSLGRDELLAEIEQPKKLLIASDSYRGRSLEIAYAAFDYINPNADVVIVGLTPGRQQMRNALVETQRCLKDGYDEADALRSAKLYASFSGPMRTNLVAMLDCVGLGQALGLSSTASLWARDASRVHFTSALRYPVFVDGKNYSGNPSMISTPLLRSQLMQWFATEMTMFPKAVFVPLGPKVANAIEEVAKHLRLPTDRILSGLPHPSGANAERIAFFLGRKMREAVSSKVEPERLLAARASLNKKIADFCGAPK</sequence>
<proteinExistence type="predicted"/>
<dbReference type="InterPro" id="IPR005122">
    <property type="entry name" value="Uracil-DNA_glycosylase-like"/>
</dbReference>
<protein>
    <recommendedName>
        <fullName evidence="1">Uracil-DNA glycosylase-like domain-containing protein</fullName>
    </recommendedName>
</protein>
<dbReference type="EMBL" id="JAFCJH010000022">
    <property type="protein sequence ID" value="MBR0797973.1"/>
    <property type="molecule type" value="Genomic_DNA"/>
</dbReference>
<keyword evidence="3" id="KW-1185">Reference proteome</keyword>
<dbReference type="Proteomes" id="UP001315278">
    <property type="component" value="Unassembled WGS sequence"/>
</dbReference>
<accession>A0ABS5FME3</accession>
<comment type="caution">
    <text evidence="2">The sequence shown here is derived from an EMBL/GenBank/DDBJ whole genome shotgun (WGS) entry which is preliminary data.</text>
</comment>
<feature type="domain" description="Uracil-DNA glycosylase-like" evidence="1">
    <location>
        <begin position="50"/>
        <end position="226"/>
    </location>
</feature>
<evidence type="ECO:0000313" key="2">
    <source>
        <dbReference type="EMBL" id="MBR0797973.1"/>
    </source>
</evidence>
<evidence type="ECO:0000313" key="3">
    <source>
        <dbReference type="Proteomes" id="UP001315278"/>
    </source>
</evidence>
<dbReference type="RefSeq" id="WP_212493519.1">
    <property type="nucleotide sequence ID" value="NZ_JAFCJH010000022.1"/>
</dbReference>
<reference evidence="3" key="1">
    <citation type="journal article" date="2021" name="ISME J.">
        <title>Evolutionary origin and ecological implication of a unique nif island in free-living Bradyrhizobium lineages.</title>
        <authorList>
            <person name="Tao J."/>
        </authorList>
    </citation>
    <scope>NUCLEOTIDE SEQUENCE [LARGE SCALE GENOMIC DNA]</scope>
    <source>
        <strain evidence="3">SZCCT0434</strain>
    </source>
</reference>